<feature type="domain" description="Glyoxalase/fosfomycin resistance/dioxygenase" evidence="1">
    <location>
        <begin position="14"/>
        <end position="146"/>
    </location>
</feature>
<gene>
    <name evidence="2" type="ordered locus">Echvi_1234</name>
</gene>
<evidence type="ECO:0000259" key="1">
    <source>
        <dbReference type="Pfam" id="PF00903"/>
    </source>
</evidence>
<dbReference type="InterPro" id="IPR004360">
    <property type="entry name" value="Glyas_Fos-R_dOase_dom"/>
</dbReference>
<dbReference type="CDD" id="cd06588">
    <property type="entry name" value="PhnB_like"/>
    <property type="match status" value="1"/>
</dbReference>
<dbReference type="Gene3D" id="3.10.180.10">
    <property type="entry name" value="2,3-Dihydroxybiphenyl 1,2-Dioxygenase, domain 1"/>
    <property type="match status" value="1"/>
</dbReference>
<evidence type="ECO:0000313" key="2">
    <source>
        <dbReference type="EMBL" id="AGA77505.1"/>
    </source>
</evidence>
<dbReference type="STRING" id="926556.Echvi_1234"/>
<proteinExistence type="predicted"/>
<dbReference type="EMBL" id="CP003346">
    <property type="protein sequence ID" value="AGA77505.1"/>
    <property type="molecule type" value="Genomic_DNA"/>
</dbReference>
<dbReference type="Proteomes" id="UP000010796">
    <property type="component" value="Chromosome"/>
</dbReference>
<dbReference type="AlphaFoldDB" id="L0FY02"/>
<dbReference type="PATRIC" id="fig|926556.3.peg.1310"/>
<dbReference type="HOGENOM" id="CLU_046006_17_2_10"/>
<reference evidence="3" key="1">
    <citation type="submission" date="2012-02" db="EMBL/GenBank/DDBJ databases">
        <title>The complete genome of Echinicola vietnamensis DSM 17526.</title>
        <authorList>
            <person name="Lucas S."/>
            <person name="Copeland A."/>
            <person name="Lapidus A."/>
            <person name="Glavina del Rio T."/>
            <person name="Dalin E."/>
            <person name="Tice H."/>
            <person name="Bruce D."/>
            <person name="Goodwin L."/>
            <person name="Pitluck S."/>
            <person name="Peters L."/>
            <person name="Ovchinnikova G."/>
            <person name="Teshima H."/>
            <person name="Kyrpides N."/>
            <person name="Mavromatis K."/>
            <person name="Ivanova N."/>
            <person name="Brettin T."/>
            <person name="Detter J.C."/>
            <person name="Han C."/>
            <person name="Larimer F."/>
            <person name="Land M."/>
            <person name="Hauser L."/>
            <person name="Markowitz V."/>
            <person name="Cheng J.-F."/>
            <person name="Hugenholtz P."/>
            <person name="Woyke T."/>
            <person name="Wu D."/>
            <person name="Brambilla E."/>
            <person name="Klenk H.-P."/>
            <person name="Eisen J.A."/>
        </authorList>
    </citation>
    <scope>NUCLEOTIDE SEQUENCE [LARGE SCALE GENOMIC DNA]</scope>
    <source>
        <strain evidence="3">DSM 17526 / LMG 23754 / KMM 6221</strain>
    </source>
</reference>
<dbReference type="InterPro" id="IPR028973">
    <property type="entry name" value="PhnB-like"/>
</dbReference>
<dbReference type="Pfam" id="PF00903">
    <property type="entry name" value="Glyoxalase"/>
    <property type="match status" value="1"/>
</dbReference>
<dbReference type="eggNOG" id="COG2764">
    <property type="taxonomic scope" value="Bacteria"/>
</dbReference>
<keyword evidence="3" id="KW-1185">Reference proteome</keyword>
<name>L0FY02_ECHVK</name>
<sequence>MIANQNQIVIMPAINPYLTFLGNCEEAFTFYKSVFGGEFTYMGKFADMPPQEGVTLSEEEKNKIMHVSLPIGLETILMGSDTGGDWAPATVVGNNISISITADTKEDADRYFSELSKDGKVTMPMEDTFWGDYFGMLTDKFDINWMISFNETYSK</sequence>
<dbReference type="PANTHER" id="PTHR33990">
    <property type="entry name" value="PROTEIN YJDN-RELATED"/>
    <property type="match status" value="1"/>
</dbReference>
<organism evidence="2 3">
    <name type="scientific">Echinicola vietnamensis (strain DSM 17526 / LMG 23754 / KMM 6221)</name>
    <dbReference type="NCBI Taxonomy" id="926556"/>
    <lineage>
        <taxon>Bacteria</taxon>
        <taxon>Pseudomonadati</taxon>
        <taxon>Bacteroidota</taxon>
        <taxon>Cytophagia</taxon>
        <taxon>Cytophagales</taxon>
        <taxon>Cyclobacteriaceae</taxon>
        <taxon>Echinicola</taxon>
    </lineage>
</organism>
<protein>
    <recommendedName>
        <fullName evidence="1">Glyoxalase/fosfomycin resistance/dioxygenase domain-containing protein</fullName>
    </recommendedName>
</protein>
<dbReference type="KEGG" id="evi:Echvi_1234"/>
<dbReference type="PANTHER" id="PTHR33990:SF1">
    <property type="entry name" value="PROTEIN YJDN"/>
    <property type="match status" value="1"/>
</dbReference>
<dbReference type="SUPFAM" id="SSF54593">
    <property type="entry name" value="Glyoxalase/Bleomycin resistance protein/Dihydroxybiphenyl dioxygenase"/>
    <property type="match status" value="1"/>
</dbReference>
<accession>L0FY02</accession>
<evidence type="ECO:0000313" key="3">
    <source>
        <dbReference type="Proteomes" id="UP000010796"/>
    </source>
</evidence>
<dbReference type="InterPro" id="IPR029068">
    <property type="entry name" value="Glyas_Bleomycin-R_OHBP_Dase"/>
</dbReference>